<dbReference type="GO" id="GO:0005829">
    <property type="term" value="C:cytosol"/>
    <property type="evidence" value="ECO:0007669"/>
    <property type="project" value="TreeGrafter"/>
</dbReference>
<comment type="similarity">
    <text evidence="1">Belongs to the Rab GDI family.</text>
</comment>
<dbReference type="GO" id="GO:0005092">
    <property type="term" value="F:GDP-dissociation inhibitor activity"/>
    <property type="evidence" value="ECO:0007669"/>
    <property type="project" value="InterPro"/>
</dbReference>
<dbReference type="GO" id="GO:0016740">
    <property type="term" value="F:transferase activity"/>
    <property type="evidence" value="ECO:0007669"/>
    <property type="project" value="UniProtKB-KW"/>
</dbReference>
<evidence type="ECO:0000256" key="1">
    <source>
        <dbReference type="ARBA" id="ARBA00005593"/>
    </source>
</evidence>
<feature type="region of interest" description="Disordered" evidence="2">
    <location>
        <begin position="369"/>
        <end position="397"/>
    </location>
</feature>
<dbReference type="PRINTS" id="PR00891">
    <property type="entry name" value="RABGDIREP"/>
</dbReference>
<dbReference type="PANTHER" id="PTHR11787:SF4">
    <property type="entry name" value="CHM, RAB ESCORT PROTEIN 1"/>
    <property type="match status" value="1"/>
</dbReference>
<gene>
    <name evidence="3" type="primary">MRS6</name>
    <name evidence="3" type="ORF">EHS25_004437</name>
</gene>
<dbReference type="Gene3D" id="3.50.50.60">
    <property type="entry name" value="FAD/NAD(P)-binding domain"/>
    <property type="match status" value="1"/>
</dbReference>
<protein>
    <submittedName>
        <fullName evidence="3">Rab proteins geranylgeranyltransferase component A</fullName>
    </submittedName>
</protein>
<evidence type="ECO:0000256" key="2">
    <source>
        <dbReference type="SAM" id="MobiDB-lite"/>
    </source>
</evidence>
<dbReference type="GO" id="GO:0005968">
    <property type="term" value="C:Rab-protein geranylgeranyltransferase complex"/>
    <property type="evidence" value="ECO:0007669"/>
    <property type="project" value="TreeGrafter"/>
</dbReference>
<dbReference type="InterPro" id="IPR018203">
    <property type="entry name" value="GDP_dissociation_inhibitor"/>
</dbReference>
<accession>A0A427YU20</accession>
<dbReference type="Pfam" id="PF00996">
    <property type="entry name" value="GDI"/>
    <property type="match status" value="2"/>
</dbReference>
<keyword evidence="4" id="KW-1185">Reference proteome</keyword>
<evidence type="ECO:0000313" key="4">
    <source>
        <dbReference type="Proteomes" id="UP000279259"/>
    </source>
</evidence>
<evidence type="ECO:0000313" key="3">
    <source>
        <dbReference type="EMBL" id="RSH94633.1"/>
    </source>
</evidence>
<feature type="region of interest" description="Disordered" evidence="2">
    <location>
        <begin position="68"/>
        <end position="104"/>
    </location>
</feature>
<dbReference type="STRING" id="1890683.A0A427YU20"/>
<dbReference type="Gene3D" id="1.10.405.10">
    <property type="entry name" value="Guanine Nucleotide Dissociation Inhibitor, domain 1"/>
    <property type="match status" value="1"/>
</dbReference>
<keyword evidence="3" id="KW-0808">Transferase</keyword>
<organism evidence="3 4">
    <name type="scientific">Saitozyma podzolica</name>
    <dbReference type="NCBI Taxonomy" id="1890683"/>
    <lineage>
        <taxon>Eukaryota</taxon>
        <taxon>Fungi</taxon>
        <taxon>Dikarya</taxon>
        <taxon>Basidiomycota</taxon>
        <taxon>Agaricomycotina</taxon>
        <taxon>Tremellomycetes</taxon>
        <taxon>Tremellales</taxon>
        <taxon>Trimorphomycetaceae</taxon>
        <taxon>Saitozyma</taxon>
    </lineage>
</organism>
<dbReference type="OrthoDB" id="9446342at2759"/>
<dbReference type="InterPro" id="IPR036188">
    <property type="entry name" value="FAD/NAD-bd_sf"/>
</dbReference>
<sequence length="544" mass="59015">MSTTELESDNYDVVVLGTGLAESIAAAALAKIGKSVLHLDPNEYYAADQASLTLDELVKWASDRSSTSRAESSADAGADANAGAGSSYLSSQKRRFTHATTSTLTPELERDRRRYALSLYPAILPARGTLISTLIASDVSKYVGFRLLDSAEAAEAQVRGQVRRVPGNKEDVFKDKSVGLVDKRRLMKFLMWVAGDFEDDELIKGKEEQSLLSFLQTSFSLPRNLATQIAFAIAHASSPDEPVGPALHRTKRYLRSVGRYGSGAFLVGQYGGAGEIAQGFCRACAVKGGTYVLGEQAVATSIQIHEEHGVELRLPCHPRPVTTKHLISSYDHLPPSLHPEPLKSGRSHAGTRMAHCIAILRCLPESLKRKQGENPENPEHPDIEAEESRAPKSDVEQDDTAVILFPPEGEVGLVRALLMGEGTGSCPSGQSVSDPNTDPSSLLRPYLSRLCPEPLFTAFYMYKPESTFDFLPDGSGASPPGVTIVKPYKRHGKVLVEGLDWEAEQGEAAFWSAMGGKPEPGEEVEGQGFFEKEHVDEEAEEDDT</sequence>
<feature type="compositionally biased region" description="Basic and acidic residues" evidence="2">
    <location>
        <begin position="369"/>
        <end position="395"/>
    </location>
</feature>
<dbReference type="SUPFAM" id="SSF51905">
    <property type="entry name" value="FAD/NAD(P)-binding domain"/>
    <property type="match status" value="1"/>
</dbReference>
<dbReference type="GO" id="GO:0005634">
    <property type="term" value="C:nucleus"/>
    <property type="evidence" value="ECO:0007669"/>
    <property type="project" value="TreeGrafter"/>
</dbReference>
<feature type="region of interest" description="Disordered" evidence="2">
    <location>
        <begin position="513"/>
        <end position="544"/>
    </location>
</feature>
<proteinExistence type="inferred from homology"/>
<dbReference type="Gene3D" id="3.30.519.10">
    <property type="entry name" value="Guanine Nucleotide Dissociation Inhibitor, domain 2"/>
    <property type="match status" value="1"/>
</dbReference>
<dbReference type="GO" id="GO:0016192">
    <property type="term" value="P:vesicle-mediated transport"/>
    <property type="evidence" value="ECO:0007669"/>
    <property type="project" value="TreeGrafter"/>
</dbReference>
<comment type="caution">
    <text evidence="3">The sequence shown here is derived from an EMBL/GenBank/DDBJ whole genome shotgun (WGS) entry which is preliminary data.</text>
</comment>
<dbReference type="Proteomes" id="UP000279259">
    <property type="component" value="Unassembled WGS sequence"/>
</dbReference>
<dbReference type="GO" id="GO:0007264">
    <property type="term" value="P:small GTPase-mediated signal transduction"/>
    <property type="evidence" value="ECO:0007669"/>
    <property type="project" value="InterPro"/>
</dbReference>
<dbReference type="PANTHER" id="PTHR11787">
    <property type="entry name" value="RAB GDP-DISSOCIATION INHIBITOR"/>
    <property type="match status" value="1"/>
</dbReference>
<feature type="compositionally biased region" description="Low complexity" evidence="2">
    <location>
        <begin position="68"/>
        <end position="87"/>
    </location>
</feature>
<reference evidence="3 4" key="1">
    <citation type="submission" date="2018-11" db="EMBL/GenBank/DDBJ databases">
        <title>Genome sequence of Saitozyma podzolica DSM 27192.</title>
        <authorList>
            <person name="Aliyu H."/>
            <person name="Gorte O."/>
            <person name="Ochsenreither K."/>
        </authorList>
    </citation>
    <scope>NUCLEOTIDE SEQUENCE [LARGE SCALE GENOMIC DNA]</scope>
    <source>
        <strain evidence="3 4">DSM 27192</strain>
    </source>
</reference>
<name>A0A427YU20_9TREE</name>
<dbReference type="AlphaFoldDB" id="A0A427YU20"/>
<dbReference type="EMBL" id="RSCD01000002">
    <property type="protein sequence ID" value="RSH94633.1"/>
    <property type="molecule type" value="Genomic_DNA"/>
</dbReference>